<sequence length="271" mass="31039">MPSCSRLIIRSLTSGSNISSIDEKPEAPKADFVHRHIGPSEKDINHMLQFCGFNDHQSTLRNKEGGNHDEAIHYYAPNNDSIQQLGYKWNNIPTQSYMGLTRPHHREPVSLNPPDIGATPTDFPIDVTPPTIGEISKIWDEEQVPTDWKEGHLIKITKKRDLSKCDNYRGITLCQYQEMFSTVLLNQMKDSVNAQLRHKATPHLESSRLKEKGKIKEHIMPRNGDRHEKNEQQLDRTRKEDPGQSGLKNVGRWPMPHCGQQAQVSNIYFCK</sequence>
<feature type="region of interest" description="Disordered" evidence="1">
    <location>
        <begin position="204"/>
        <end position="255"/>
    </location>
</feature>
<protein>
    <submittedName>
        <fullName evidence="2">Uncharacterized protein</fullName>
    </submittedName>
</protein>
<evidence type="ECO:0000313" key="3">
    <source>
        <dbReference type="Proteomes" id="UP000269396"/>
    </source>
</evidence>
<gene>
    <name evidence="2" type="ORF">SMTD_LOCUS11710</name>
</gene>
<reference evidence="2 3" key="1">
    <citation type="submission" date="2018-11" db="EMBL/GenBank/DDBJ databases">
        <authorList>
            <consortium name="Pathogen Informatics"/>
        </authorList>
    </citation>
    <scope>NUCLEOTIDE SEQUENCE [LARGE SCALE GENOMIC DNA]</scope>
    <source>
        <strain>Denwood</strain>
        <strain evidence="3">Zambia</strain>
    </source>
</reference>
<dbReference type="EMBL" id="UZAL01031715">
    <property type="protein sequence ID" value="VDP58986.1"/>
    <property type="molecule type" value="Genomic_DNA"/>
</dbReference>
<keyword evidence="3" id="KW-1185">Reference proteome</keyword>
<accession>A0A183PBH4</accession>
<organism evidence="2 3">
    <name type="scientific">Schistosoma mattheei</name>
    <dbReference type="NCBI Taxonomy" id="31246"/>
    <lineage>
        <taxon>Eukaryota</taxon>
        <taxon>Metazoa</taxon>
        <taxon>Spiralia</taxon>
        <taxon>Lophotrochozoa</taxon>
        <taxon>Platyhelminthes</taxon>
        <taxon>Trematoda</taxon>
        <taxon>Digenea</taxon>
        <taxon>Strigeidida</taxon>
        <taxon>Schistosomatoidea</taxon>
        <taxon>Schistosomatidae</taxon>
        <taxon>Schistosoma</taxon>
    </lineage>
</organism>
<evidence type="ECO:0000256" key="1">
    <source>
        <dbReference type="SAM" id="MobiDB-lite"/>
    </source>
</evidence>
<evidence type="ECO:0000313" key="2">
    <source>
        <dbReference type="EMBL" id="VDP58986.1"/>
    </source>
</evidence>
<feature type="compositionally biased region" description="Basic and acidic residues" evidence="1">
    <location>
        <begin position="205"/>
        <end position="242"/>
    </location>
</feature>
<dbReference type="STRING" id="31246.A0A183PBH4"/>
<proteinExistence type="predicted"/>
<name>A0A183PBH4_9TREM</name>
<dbReference type="Proteomes" id="UP000269396">
    <property type="component" value="Unassembled WGS sequence"/>
</dbReference>
<dbReference type="AlphaFoldDB" id="A0A183PBH4"/>